<keyword evidence="4" id="KW-1185">Reference proteome</keyword>
<dbReference type="InterPro" id="IPR011576">
    <property type="entry name" value="Pyridox_Oxase_N"/>
</dbReference>
<dbReference type="PANTHER" id="PTHR35176:SF4">
    <property type="entry name" value="PYRIDOXAMINE 5'-PHOSPHATE OXIDASE-RELATED FMN-BINDING"/>
    <property type="match status" value="1"/>
</dbReference>
<keyword evidence="1" id="KW-0560">Oxidoreductase</keyword>
<evidence type="ECO:0000256" key="1">
    <source>
        <dbReference type="ARBA" id="ARBA00023002"/>
    </source>
</evidence>
<proteinExistence type="predicted"/>
<dbReference type="InterPro" id="IPR052019">
    <property type="entry name" value="F420H2_bilvrd_red/Heme_oxyg"/>
</dbReference>
<gene>
    <name evidence="3" type="ORF">ACFSJ0_33340</name>
</gene>
<dbReference type="Pfam" id="PF01243">
    <property type="entry name" value="PNPOx_N"/>
    <property type="match status" value="1"/>
</dbReference>
<dbReference type="Proteomes" id="UP001597097">
    <property type="component" value="Unassembled WGS sequence"/>
</dbReference>
<organism evidence="3 4">
    <name type="scientific">Nonomuraea guangzhouensis</name>
    <dbReference type="NCBI Taxonomy" id="1291555"/>
    <lineage>
        <taxon>Bacteria</taxon>
        <taxon>Bacillati</taxon>
        <taxon>Actinomycetota</taxon>
        <taxon>Actinomycetes</taxon>
        <taxon>Streptosporangiales</taxon>
        <taxon>Streptosporangiaceae</taxon>
        <taxon>Nonomuraea</taxon>
    </lineage>
</organism>
<dbReference type="PANTHER" id="PTHR35176">
    <property type="entry name" value="HEME OXYGENASE HI_0854-RELATED"/>
    <property type="match status" value="1"/>
</dbReference>
<dbReference type="EMBL" id="JBHUCM010000031">
    <property type="protein sequence ID" value="MFD1541975.1"/>
    <property type="molecule type" value="Genomic_DNA"/>
</dbReference>
<dbReference type="RefSeq" id="WP_219535447.1">
    <property type="nucleotide sequence ID" value="NZ_JAHKRM010000026.1"/>
</dbReference>
<feature type="domain" description="Pyridoxamine 5'-phosphate oxidase N-terminal" evidence="2">
    <location>
        <begin position="22"/>
        <end position="132"/>
    </location>
</feature>
<name>A0ABW4GHG3_9ACTN</name>
<evidence type="ECO:0000313" key="3">
    <source>
        <dbReference type="EMBL" id="MFD1541975.1"/>
    </source>
</evidence>
<evidence type="ECO:0000259" key="2">
    <source>
        <dbReference type="Pfam" id="PF01243"/>
    </source>
</evidence>
<accession>A0ABW4GHG3</accession>
<evidence type="ECO:0000313" key="4">
    <source>
        <dbReference type="Proteomes" id="UP001597097"/>
    </source>
</evidence>
<protein>
    <submittedName>
        <fullName evidence="3">Pyridoxamine 5'-phosphate oxidase family protein</fullName>
    </submittedName>
</protein>
<sequence>MEPITELDARYSAEGATATGWAEARETLERAETFWLATVRPDGSPHVTTLLAVWHDGALCFCTGAGEQKARNLESNQRCTLTTGANSLGEGLDVVVEGVAERVTDSGRLKRLADAYELKYGSEWRFEVGDDAFLNSRGDRVLVFAVAPAKAFGFRKGHFSQTRWRFQQH</sequence>
<reference evidence="4" key="1">
    <citation type="journal article" date="2019" name="Int. J. Syst. Evol. Microbiol.">
        <title>The Global Catalogue of Microorganisms (GCM) 10K type strain sequencing project: providing services to taxonomists for standard genome sequencing and annotation.</title>
        <authorList>
            <consortium name="The Broad Institute Genomics Platform"/>
            <consortium name="The Broad Institute Genome Sequencing Center for Infectious Disease"/>
            <person name="Wu L."/>
            <person name="Ma J."/>
        </authorList>
    </citation>
    <scope>NUCLEOTIDE SEQUENCE [LARGE SCALE GENOMIC DNA]</scope>
    <source>
        <strain evidence="4">CGMCC 1.15399</strain>
    </source>
</reference>
<comment type="caution">
    <text evidence="3">The sequence shown here is derived from an EMBL/GenBank/DDBJ whole genome shotgun (WGS) entry which is preliminary data.</text>
</comment>